<comment type="caution">
    <text evidence="1">The sequence shown here is derived from an EMBL/GenBank/DDBJ whole genome shotgun (WGS) entry which is preliminary data.</text>
</comment>
<sequence>MVTKRGNVLKKMKYYLTLNPPENILPQKKLNATARAVLEANKSVQAGLSETMENVQQRLLYSWLRMRRARSGM</sequence>
<dbReference type="EMBL" id="JADXDR010000198">
    <property type="protein sequence ID" value="KAI7836210.1"/>
    <property type="molecule type" value="Genomic_DNA"/>
</dbReference>
<name>A0AAD5H121_9CHLO</name>
<evidence type="ECO:0000313" key="1">
    <source>
        <dbReference type="EMBL" id="KAI7836210.1"/>
    </source>
</evidence>
<reference evidence="1" key="1">
    <citation type="submission" date="2020-11" db="EMBL/GenBank/DDBJ databases">
        <title>Chlorella ohadii genome sequencing and assembly.</title>
        <authorList>
            <person name="Murik O."/>
            <person name="Treves H."/>
            <person name="Kedem I."/>
            <person name="Shotland Y."/>
            <person name="Kaplan A."/>
        </authorList>
    </citation>
    <scope>NUCLEOTIDE SEQUENCE</scope>
    <source>
        <strain evidence="1">1</strain>
    </source>
</reference>
<dbReference type="Proteomes" id="UP001205105">
    <property type="component" value="Unassembled WGS sequence"/>
</dbReference>
<accession>A0AAD5H121</accession>
<evidence type="ECO:0000313" key="2">
    <source>
        <dbReference type="Proteomes" id="UP001205105"/>
    </source>
</evidence>
<proteinExistence type="predicted"/>
<organism evidence="1 2">
    <name type="scientific">Chlorella ohadii</name>
    <dbReference type="NCBI Taxonomy" id="2649997"/>
    <lineage>
        <taxon>Eukaryota</taxon>
        <taxon>Viridiplantae</taxon>
        <taxon>Chlorophyta</taxon>
        <taxon>core chlorophytes</taxon>
        <taxon>Trebouxiophyceae</taxon>
        <taxon>Chlorellales</taxon>
        <taxon>Chlorellaceae</taxon>
        <taxon>Chlorella clade</taxon>
        <taxon>Chlorella</taxon>
    </lineage>
</organism>
<keyword evidence="2" id="KW-1185">Reference proteome</keyword>
<dbReference type="AlphaFoldDB" id="A0AAD5H121"/>
<protein>
    <submittedName>
        <fullName evidence="1">Uncharacterized protein</fullName>
    </submittedName>
</protein>
<gene>
    <name evidence="1" type="ORF">COHA_009891</name>
</gene>